<evidence type="ECO:0008006" key="4">
    <source>
        <dbReference type="Google" id="ProtNLM"/>
    </source>
</evidence>
<feature type="transmembrane region" description="Helical" evidence="1">
    <location>
        <begin position="162"/>
        <end position="186"/>
    </location>
</feature>
<evidence type="ECO:0000256" key="1">
    <source>
        <dbReference type="SAM" id="Phobius"/>
    </source>
</evidence>
<dbReference type="PATRIC" id="fig|997876.3.peg.3404"/>
<feature type="transmembrane region" description="Helical" evidence="1">
    <location>
        <begin position="370"/>
        <end position="386"/>
    </location>
</feature>
<feature type="non-terminal residue" evidence="2">
    <location>
        <position position="1"/>
    </location>
</feature>
<keyword evidence="1" id="KW-0472">Membrane</keyword>
<keyword evidence="1" id="KW-0812">Transmembrane</keyword>
<evidence type="ECO:0000313" key="3">
    <source>
        <dbReference type="Proteomes" id="UP000005974"/>
    </source>
</evidence>
<feature type="transmembrane region" description="Helical" evidence="1">
    <location>
        <begin position="241"/>
        <end position="264"/>
    </location>
</feature>
<dbReference type="Proteomes" id="UP000005974">
    <property type="component" value="Unassembled WGS sequence"/>
</dbReference>
<keyword evidence="3" id="KW-1185">Reference proteome</keyword>
<protein>
    <recommendedName>
        <fullName evidence="4">O-antigen polymerase</fullName>
    </recommendedName>
</protein>
<reference evidence="2 3" key="1">
    <citation type="submission" date="2012-02" db="EMBL/GenBank/DDBJ databases">
        <title>The Genome Sequence of Bacteroides dorei CL02T12C06.</title>
        <authorList>
            <consortium name="The Broad Institute Genome Sequencing Platform"/>
            <person name="Earl A."/>
            <person name="Ward D."/>
            <person name="Feldgarden M."/>
            <person name="Gevers D."/>
            <person name="Zitomersky N.L."/>
            <person name="Coyne M.J."/>
            <person name="Comstock L.E."/>
            <person name="Young S.K."/>
            <person name="Zeng Q."/>
            <person name="Gargeya S."/>
            <person name="Fitzgerald M."/>
            <person name="Haas B."/>
            <person name="Abouelleil A."/>
            <person name="Alvarado L."/>
            <person name="Arachchi H.M."/>
            <person name="Berlin A."/>
            <person name="Chapman S.B."/>
            <person name="Gearin G."/>
            <person name="Goldberg J."/>
            <person name="Griggs A."/>
            <person name="Gujja S."/>
            <person name="Hansen M."/>
            <person name="Heiman D."/>
            <person name="Howarth C."/>
            <person name="Larimer J."/>
            <person name="Lui A."/>
            <person name="MacDonald P.J.P."/>
            <person name="McCowen C."/>
            <person name="Montmayeur A."/>
            <person name="Murphy C."/>
            <person name="Neiman D."/>
            <person name="Pearson M."/>
            <person name="Priest M."/>
            <person name="Roberts A."/>
            <person name="Saif S."/>
            <person name="Shea T."/>
            <person name="Sisk P."/>
            <person name="Stolte C."/>
            <person name="Sykes S."/>
            <person name="Wortman J."/>
            <person name="Nusbaum C."/>
            <person name="Birren B."/>
        </authorList>
    </citation>
    <scope>NUCLEOTIDE SEQUENCE [LARGE SCALE GENOMIC DNA]</scope>
    <source>
        <strain evidence="2 3">CL02T12C06</strain>
    </source>
</reference>
<dbReference type="EMBL" id="AGXJ01000062">
    <property type="protein sequence ID" value="EIY31213.1"/>
    <property type="molecule type" value="Genomic_DNA"/>
</dbReference>
<organism evidence="2 3">
    <name type="scientific">Phocaeicola dorei CL02T12C06</name>
    <dbReference type="NCBI Taxonomy" id="997876"/>
    <lineage>
        <taxon>Bacteria</taxon>
        <taxon>Pseudomonadati</taxon>
        <taxon>Bacteroidota</taxon>
        <taxon>Bacteroidia</taxon>
        <taxon>Bacteroidales</taxon>
        <taxon>Bacteroidaceae</taxon>
        <taxon>Phocaeicola</taxon>
    </lineage>
</organism>
<sequence>LVHYKILIFCKFTLLKPYKQLYYNILIYRTPLNGYLKGTDGSGDSLLGILYRGIIILFSCFYLFRTRYSNYIKVLLLSAVFLSVYQLIIGGFSSRTFMMLIKILNFYFVISLLLGCKYFSSYTQVVRSAIWYGVIAAFILIYCFVFKVGYGSYTDETFGTKGFFVAMNDVGLTILLLNILACYSFQKTKNNNYLLASLVMSGGACLVGSMACFFGTAFILLSFAISVLFMDFEDYKSSRTLKIIVVLFLFVIFNFLVIKIITIIQEDSFLSRKYADIMEVFLSASGRDRLIDAAVRTIGNFNVFDWFFGKGNLFLIENQRYLHFEAPKEAEVDPIDLIGQSGIIFSFFILYIPIKKLFSCIKGFFKKHNILDYWSVIALFMFIGHACYGGHAYTSPLVLSYLAVFIYLIDNKNKINIS</sequence>
<accession>I9QPB8</accession>
<feature type="transmembrane region" description="Helical" evidence="1">
    <location>
        <begin position="70"/>
        <end position="92"/>
    </location>
</feature>
<feature type="transmembrane region" description="Helical" evidence="1">
    <location>
        <begin position="104"/>
        <end position="123"/>
    </location>
</feature>
<dbReference type="AlphaFoldDB" id="I9QPB8"/>
<feature type="transmembrane region" description="Helical" evidence="1">
    <location>
        <begin position="46"/>
        <end position="64"/>
    </location>
</feature>
<comment type="caution">
    <text evidence="2">The sequence shown here is derived from an EMBL/GenBank/DDBJ whole genome shotgun (WGS) entry which is preliminary data.</text>
</comment>
<feature type="transmembrane region" description="Helical" evidence="1">
    <location>
        <begin position="337"/>
        <end position="358"/>
    </location>
</feature>
<feature type="transmembrane region" description="Helical" evidence="1">
    <location>
        <begin position="206"/>
        <end position="229"/>
    </location>
</feature>
<name>I9QPB8_9BACT</name>
<gene>
    <name evidence="2" type="ORF">HMPREF1064_03272</name>
</gene>
<evidence type="ECO:0000313" key="2">
    <source>
        <dbReference type="EMBL" id="EIY31213.1"/>
    </source>
</evidence>
<proteinExistence type="predicted"/>
<feature type="transmembrane region" description="Helical" evidence="1">
    <location>
        <begin position="129"/>
        <end position="150"/>
    </location>
</feature>
<dbReference type="HOGENOM" id="CLU_055779_0_0_10"/>
<keyword evidence="1" id="KW-1133">Transmembrane helix</keyword>